<organism evidence="2">
    <name type="scientific">Podospora anserina (strain S / ATCC MYA-4624 / DSM 980 / FGSC 10383)</name>
    <name type="common">Pleurage anserina</name>
    <dbReference type="NCBI Taxonomy" id="515849"/>
    <lineage>
        <taxon>Eukaryota</taxon>
        <taxon>Fungi</taxon>
        <taxon>Dikarya</taxon>
        <taxon>Ascomycota</taxon>
        <taxon>Pezizomycotina</taxon>
        <taxon>Sordariomycetes</taxon>
        <taxon>Sordariomycetidae</taxon>
        <taxon>Sordariales</taxon>
        <taxon>Podosporaceae</taxon>
        <taxon>Podospora</taxon>
        <taxon>Podospora anserina</taxon>
    </lineage>
</organism>
<reference evidence="2 4" key="1">
    <citation type="journal article" date="2008" name="Genome Biol.">
        <title>The genome sequence of the model ascomycete fungus Podospora anserina.</title>
        <authorList>
            <person name="Espagne E."/>
            <person name="Lespinet O."/>
            <person name="Malagnac F."/>
            <person name="Da Silva C."/>
            <person name="Jaillon O."/>
            <person name="Porcel B.M."/>
            <person name="Couloux A."/>
            <person name="Aury J.-M."/>
            <person name="Segurens B."/>
            <person name="Poulain J."/>
            <person name="Anthouard V."/>
            <person name="Grossetete S."/>
            <person name="Khalili H."/>
            <person name="Coppin E."/>
            <person name="Dequard-Chablat M."/>
            <person name="Picard M."/>
            <person name="Contamine V."/>
            <person name="Arnaise S."/>
            <person name="Bourdais A."/>
            <person name="Berteaux-Lecellier V."/>
            <person name="Gautheret D."/>
            <person name="de Vries R.P."/>
            <person name="Battaglia E."/>
            <person name="Coutinho P.M."/>
            <person name="Danchin E.G.J."/>
            <person name="Henrissat B."/>
            <person name="El Khoury R."/>
            <person name="Sainsard-Chanet A."/>
            <person name="Boivin A."/>
            <person name="Pinan-Lucarre B."/>
            <person name="Sellem C.H."/>
            <person name="Debuchy R."/>
            <person name="Wincker P."/>
            <person name="Weissenbach J."/>
            <person name="Silar P."/>
        </authorList>
    </citation>
    <scope>NUCLEOTIDE SEQUENCE [LARGE SCALE GENOMIC DNA]</scope>
    <source>
        <strain evidence="4">S / ATCC MYA-4624 / DSM 980 / FGSC 10383</strain>
        <strain evidence="2">S mat+</strain>
    </source>
</reference>
<reference evidence="4" key="3">
    <citation type="journal article" date="2014" name="Genetics">
        <title>Maintaining two mating types: Structure of the mating type locus and its role in heterokaryosis in Podospora anserina.</title>
        <authorList>
            <person name="Grognet P."/>
            <person name="Bidard F."/>
            <person name="Kuchly C."/>
            <person name="Tong L.C.H."/>
            <person name="Coppin E."/>
            <person name="Benkhali J.A."/>
            <person name="Couloux A."/>
            <person name="Wincker P."/>
            <person name="Debuchy R."/>
            <person name="Silar P."/>
        </authorList>
    </citation>
    <scope>GENOME REANNOTATION</scope>
    <source>
        <strain evidence="4">S / ATCC MYA-4624 / DSM 980 / FGSC 10383</strain>
    </source>
</reference>
<accession>B2AMC8</accession>
<dbReference type="eggNOG" id="ENOG502R6CU">
    <property type="taxonomic scope" value="Eukaryota"/>
</dbReference>
<reference evidence="2" key="2">
    <citation type="submission" date="2008-07" db="EMBL/GenBank/DDBJ databases">
        <authorList>
            <person name="Genoscope - CEA"/>
        </authorList>
    </citation>
    <scope>NUCLEOTIDE SEQUENCE</scope>
    <source>
        <strain evidence="2">S mat+</strain>
    </source>
</reference>
<dbReference type="NCBIfam" id="NF041278">
    <property type="entry name" value="CmcJ_NvfI_EfuI"/>
    <property type="match status" value="1"/>
</dbReference>
<protein>
    <submittedName>
        <fullName evidence="2">Podospora anserina S mat+ genomic DNA chromosome 5, supercontig 8</fullName>
    </submittedName>
</protein>
<dbReference type="EMBL" id="FO904940">
    <property type="protein sequence ID" value="CDP29723.1"/>
    <property type="molecule type" value="Genomic_DNA"/>
</dbReference>
<sequence length="398" mass="45524">MPRLALPFLDSVGETDEHGPEKGSLVRPWKAYWPPEAGSELHAMLEQNVPEVLTWRFNPKDPFDRPWQSWTKSAILSGKVCTSTVLQPAVNGVVYETPTAQEERAASEEARQRNSKLLDAQITSLHLPHTTPKQFNYLSGDPLYLTTKPYHTRLPFMGKIRRSNIIAQGYSGVNIYDLRNHEKEFTLDRSGFQYCHIPVPIAQWTNETAKNQYLPLMETWLKDYLRLVSRKPLTYRRGTSSAAPYNQPSADVTLNSGIRRLNLHLPEEAEKIMKGRWRMVGFADHRSPLSSLWRALTGPYQDRPLALLDHRSLAAHDLLGADVVFPHYCDEGYEVRYSPLHRWFYKSRMTPDEALLFKLYDSSPEEVRFCPHGAFVDPSVPEGTPQRASVELRAIIIG</sequence>
<dbReference type="PANTHER" id="PTHR34598:SF3">
    <property type="entry name" value="OXIDOREDUCTASE AN1597"/>
    <property type="match status" value="1"/>
</dbReference>
<dbReference type="EMBL" id="CU633870">
    <property type="protein sequence ID" value="CAP65188.1"/>
    <property type="molecule type" value="Genomic_DNA"/>
</dbReference>
<dbReference type="GO" id="GO:0016491">
    <property type="term" value="F:oxidoreductase activity"/>
    <property type="evidence" value="ECO:0007669"/>
    <property type="project" value="InterPro"/>
</dbReference>
<dbReference type="AlphaFoldDB" id="B2AMC8"/>
<dbReference type="OrthoDB" id="412788at2759"/>
<dbReference type="RefSeq" id="XP_001905280.1">
    <property type="nucleotide sequence ID" value="XM_001905245.1"/>
</dbReference>
<dbReference type="VEuPathDB" id="FungiDB:PODANS_5_7550"/>
<evidence type="ECO:0000313" key="3">
    <source>
        <dbReference type="EMBL" id="CDP29723.1"/>
    </source>
</evidence>
<keyword evidence="4" id="KW-1185">Reference proteome</keyword>
<dbReference type="PANTHER" id="PTHR34598">
    <property type="entry name" value="BLL6449 PROTEIN"/>
    <property type="match status" value="1"/>
</dbReference>
<evidence type="ECO:0000313" key="2">
    <source>
        <dbReference type="EMBL" id="CAP65188.1"/>
    </source>
</evidence>
<dbReference type="GeneID" id="6189426"/>
<gene>
    <name evidence="2" type="ORF">PODANS_5_7550</name>
</gene>
<proteinExistence type="inferred from homology"/>
<dbReference type="Proteomes" id="UP000001197">
    <property type="component" value="Chromosome 5"/>
</dbReference>
<evidence type="ECO:0000313" key="4">
    <source>
        <dbReference type="Proteomes" id="UP000001197"/>
    </source>
</evidence>
<dbReference type="InterPro" id="IPR044053">
    <property type="entry name" value="AsaB-like"/>
</dbReference>
<comment type="similarity">
    <text evidence="1">Belongs to the asaB hydroxylase/desaturase family.</text>
</comment>
<dbReference type="HOGENOM" id="CLU_042688_0_2_1"/>
<dbReference type="KEGG" id="pan:PODANSg2303"/>
<name>B2AMC8_PODAN</name>
<evidence type="ECO:0000256" key="1">
    <source>
        <dbReference type="ARBA" id="ARBA00023604"/>
    </source>
</evidence>
<reference evidence="3" key="4">
    <citation type="submission" date="2015-04" db="EMBL/GenBank/DDBJ databases">
        <title>Maintaining two mating types: Structure of the mating type locus and its role in heterokaryosis in Podospora anserina.</title>
        <authorList>
            <person name="Grognet P."/>
            <person name="Bidard F."/>
            <person name="Kuchly C."/>
            <person name="Chan Ho Tong L."/>
            <person name="Coppin E."/>
            <person name="Ait Benkhali J."/>
            <person name="Couloux A."/>
            <person name="Wincker P."/>
            <person name="Debuchy R."/>
            <person name="Silar P."/>
        </authorList>
    </citation>
    <scope>NUCLEOTIDE SEQUENCE</scope>
</reference>